<dbReference type="AlphaFoldDB" id="A0A2P4YIT2"/>
<reference evidence="2 3" key="1">
    <citation type="journal article" date="2017" name="Genome Biol. Evol.">
        <title>Phytophthora megakarya and P. palmivora, closely related causal agents of cacao black pod rot, underwent increases in genome sizes and gene numbers by different mechanisms.</title>
        <authorList>
            <person name="Ali S.S."/>
            <person name="Shao J."/>
            <person name="Lary D.J."/>
            <person name="Kronmiller B."/>
            <person name="Shen D."/>
            <person name="Strem M.D."/>
            <person name="Amoako-Attah I."/>
            <person name="Akrofi A.Y."/>
            <person name="Begoude B.A."/>
            <person name="Ten Hoopen G.M."/>
            <person name="Coulibaly K."/>
            <person name="Kebe B.I."/>
            <person name="Melnick R.L."/>
            <person name="Guiltinan M.J."/>
            <person name="Tyler B.M."/>
            <person name="Meinhardt L.W."/>
            <person name="Bailey B.A."/>
        </authorList>
    </citation>
    <scope>NUCLEOTIDE SEQUENCE [LARGE SCALE GENOMIC DNA]</scope>
    <source>
        <strain evidence="3">sbr112.9</strain>
    </source>
</reference>
<dbReference type="Proteomes" id="UP000237271">
    <property type="component" value="Unassembled WGS sequence"/>
</dbReference>
<proteinExistence type="predicted"/>
<feature type="region of interest" description="Disordered" evidence="1">
    <location>
        <begin position="177"/>
        <end position="197"/>
    </location>
</feature>
<sequence length="197" mass="22167">MVVMRQPYPVHLLRSSALFTKLLPMNPDHNRRKAVYLEPVSGSYVFCDVGLAFPGAPPISDGTLHVKVKLDIPIKKSRRSRHLEFDYEARSPSLPSGLPPSVLDDLRQLRDRIHAFEIALTLSLAAATQPGKPTGLDVLRQDVNALDLEVQELHKRIDGRVPASALKELRWSHDAPAYEDHDQMPSYEPRGYSYHST</sequence>
<evidence type="ECO:0000313" key="2">
    <source>
        <dbReference type="EMBL" id="POM77683.1"/>
    </source>
</evidence>
<evidence type="ECO:0000313" key="3">
    <source>
        <dbReference type="Proteomes" id="UP000237271"/>
    </source>
</evidence>
<evidence type="ECO:0000256" key="1">
    <source>
        <dbReference type="SAM" id="MobiDB-lite"/>
    </source>
</evidence>
<comment type="caution">
    <text evidence="2">The sequence shown here is derived from an EMBL/GenBank/DDBJ whole genome shotgun (WGS) entry which is preliminary data.</text>
</comment>
<organism evidence="2 3">
    <name type="scientific">Phytophthora palmivora</name>
    <dbReference type="NCBI Taxonomy" id="4796"/>
    <lineage>
        <taxon>Eukaryota</taxon>
        <taxon>Sar</taxon>
        <taxon>Stramenopiles</taxon>
        <taxon>Oomycota</taxon>
        <taxon>Peronosporomycetes</taxon>
        <taxon>Peronosporales</taxon>
        <taxon>Peronosporaceae</taxon>
        <taxon>Phytophthora</taxon>
    </lineage>
</organism>
<gene>
    <name evidence="2" type="ORF">PHPALM_4897</name>
</gene>
<dbReference type="EMBL" id="NCKW01002404">
    <property type="protein sequence ID" value="POM77683.1"/>
    <property type="molecule type" value="Genomic_DNA"/>
</dbReference>
<accession>A0A2P4YIT2</accession>
<keyword evidence="3" id="KW-1185">Reference proteome</keyword>
<protein>
    <submittedName>
        <fullName evidence="2">Uncharacterized protein</fullName>
    </submittedName>
</protein>
<name>A0A2P4YIT2_9STRA</name>